<evidence type="ECO:0000256" key="5">
    <source>
        <dbReference type="ARBA" id="ARBA00023251"/>
    </source>
</evidence>
<feature type="transmembrane region" description="Helical" evidence="7">
    <location>
        <begin position="56"/>
        <end position="75"/>
    </location>
</feature>
<feature type="domain" description="ABC transmembrane type-2" evidence="8">
    <location>
        <begin position="55"/>
        <end position="298"/>
    </location>
</feature>
<feature type="transmembrane region" description="Helical" evidence="7">
    <location>
        <begin position="145"/>
        <end position="168"/>
    </location>
</feature>
<evidence type="ECO:0000256" key="6">
    <source>
        <dbReference type="SAM" id="MobiDB-lite"/>
    </source>
</evidence>
<name>A0AAU7W4S4_9MICO</name>
<evidence type="ECO:0000256" key="3">
    <source>
        <dbReference type="ARBA" id="ARBA00022989"/>
    </source>
</evidence>
<keyword evidence="2 7" id="KW-0812">Transmembrane</keyword>
<evidence type="ECO:0000256" key="1">
    <source>
        <dbReference type="ARBA" id="ARBA00004141"/>
    </source>
</evidence>
<dbReference type="PROSITE" id="PS51012">
    <property type="entry name" value="ABC_TM2"/>
    <property type="match status" value="1"/>
</dbReference>
<dbReference type="Pfam" id="PF12698">
    <property type="entry name" value="ABC2_membrane_3"/>
    <property type="match status" value="1"/>
</dbReference>
<gene>
    <name evidence="9" type="ORF">ABIQ69_14710</name>
</gene>
<proteinExistence type="predicted"/>
<dbReference type="InterPro" id="IPR013525">
    <property type="entry name" value="ABC2_TM"/>
</dbReference>
<protein>
    <submittedName>
        <fullName evidence="9">ABC transporter permease</fullName>
    </submittedName>
</protein>
<organism evidence="9">
    <name type="scientific">Agromyces sp. G08B096</name>
    <dbReference type="NCBI Taxonomy" id="3156399"/>
    <lineage>
        <taxon>Bacteria</taxon>
        <taxon>Bacillati</taxon>
        <taxon>Actinomycetota</taxon>
        <taxon>Actinomycetes</taxon>
        <taxon>Micrococcales</taxon>
        <taxon>Microbacteriaceae</taxon>
        <taxon>Agromyces</taxon>
    </lineage>
</organism>
<dbReference type="GO" id="GO:0140359">
    <property type="term" value="F:ABC-type transporter activity"/>
    <property type="evidence" value="ECO:0007669"/>
    <property type="project" value="InterPro"/>
</dbReference>
<dbReference type="GO" id="GO:0046677">
    <property type="term" value="P:response to antibiotic"/>
    <property type="evidence" value="ECO:0007669"/>
    <property type="project" value="UniProtKB-KW"/>
</dbReference>
<evidence type="ECO:0000256" key="7">
    <source>
        <dbReference type="SAM" id="Phobius"/>
    </source>
</evidence>
<evidence type="ECO:0000256" key="4">
    <source>
        <dbReference type="ARBA" id="ARBA00023136"/>
    </source>
</evidence>
<evidence type="ECO:0000313" key="9">
    <source>
        <dbReference type="EMBL" id="XBX81853.1"/>
    </source>
</evidence>
<feature type="region of interest" description="Disordered" evidence="6">
    <location>
        <begin position="1"/>
        <end position="30"/>
    </location>
</feature>
<keyword evidence="5" id="KW-0046">Antibiotic resistance</keyword>
<dbReference type="EMBL" id="CP158374">
    <property type="protein sequence ID" value="XBX81853.1"/>
    <property type="molecule type" value="Genomic_DNA"/>
</dbReference>
<dbReference type="InterPro" id="IPR047817">
    <property type="entry name" value="ABC2_TM_bact-type"/>
</dbReference>
<dbReference type="GO" id="GO:0043190">
    <property type="term" value="C:ATP-binding cassette (ABC) transporter complex"/>
    <property type="evidence" value="ECO:0007669"/>
    <property type="project" value="InterPro"/>
</dbReference>
<feature type="transmembrane region" description="Helical" evidence="7">
    <location>
        <begin position="95"/>
        <end position="116"/>
    </location>
</feature>
<feature type="transmembrane region" description="Helical" evidence="7">
    <location>
        <begin position="270"/>
        <end position="292"/>
    </location>
</feature>
<sequence>MTTTTPTTPSRPEPRGAAARPAGPRAGGGGIRPNRVAVGIARIGYETKGYFRSLDAVFFTFLFPLIMLGIFTAAFSSQGDLGPTGSQVSVGAYYLPGMLAAGLLLSGVQNLAVDIATEKSDGTLKRLGGTPLSPVSYFLGKIGQVFVTGALQAALLLVAAATVFGIALPTEPEAWLTFAWVFVLGITTSALLGIALSALPRSGKSATAVVIPIVLVLQFISGVYLQFSMLPEWMQNVASLFPLKWMAQGMRAAFLPEDFAALEQHGSWDLGWVAVWLLVWLVVGLIVSRLTFRWIRRDA</sequence>
<accession>A0AAU7W4S4</accession>
<evidence type="ECO:0000256" key="2">
    <source>
        <dbReference type="ARBA" id="ARBA00022692"/>
    </source>
</evidence>
<comment type="subcellular location">
    <subcellularLocation>
        <location evidence="1">Membrane</location>
        <topology evidence="1">Multi-pass membrane protein</topology>
    </subcellularLocation>
</comment>
<dbReference type="PANTHER" id="PTHR43027">
    <property type="entry name" value="DOXORUBICIN RESISTANCE ABC TRANSPORTER PERMEASE PROTEIN DRRC-RELATED"/>
    <property type="match status" value="1"/>
</dbReference>
<evidence type="ECO:0000259" key="8">
    <source>
        <dbReference type="PROSITE" id="PS51012"/>
    </source>
</evidence>
<feature type="transmembrane region" description="Helical" evidence="7">
    <location>
        <begin position="206"/>
        <end position="227"/>
    </location>
</feature>
<dbReference type="PANTHER" id="PTHR43027:SF1">
    <property type="entry name" value="DOXORUBICIN RESISTANCE ABC TRANSPORTER PERMEASE PROTEIN DRRC-RELATED"/>
    <property type="match status" value="1"/>
</dbReference>
<keyword evidence="3 7" id="KW-1133">Transmembrane helix</keyword>
<keyword evidence="4 7" id="KW-0472">Membrane</keyword>
<dbReference type="InterPro" id="IPR000412">
    <property type="entry name" value="ABC_2_transport"/>
</dbReference>
<dbReference type="AlphaFoldDB" id="A0AAU7W4S4"/>
<dbReference type="PIRSF" id="PIRSF006648">
    <property type="entry name" value="DrrB"/>
    <property type="match status" value="1"/>
</dbReference>
<dbReference type="InterPro" id="IPR052902">
    <property type="entry name" value="ABC-2_transporter"/>
</dbReference>
<reference evidence="9" key="1">
    <citation type="submission" date="2024-05" db="EMBL/GenBank/DDBJ databases">
        <authorList>
            <person name="Yu L."/>
        </authorList>
    </citation>
    <scope>NUCLEOTIDE SEQUENCE</scope>
    <source>
        <strain evidence="9">G08B096</strain>
    </source>
</reference>
<dbReference type="RefSeq" id="WP_350347875.1">
    <property type="nucleotide sequence ID" value="NZ_CP158374.1"/>
</dbReference>
<feature type="transmembrane region" description="Helical" evidence="7">
    <location>
        <begin position="174"/>
        <end position="199"/>
    </location>
</feature>
<feature type="compositionally biased region" description="Low complexity" evidence="6">
    <location>
        <begin position="15"/>
        <end position="24"/>
    </location>
</feature>